<evidence type="ECO:0000256" key="7">
    <source>
        <dbReference type="ARBA" id="ARBA00023004"/>
    </source>
</evidence>
<protein>
    <recommendedName>
        <fullName evidence="13">Cytochrome P450</fullName>
    </recommendedName>
</protein>
<dbReference type="GO" id="GO:0020037">
    <property type="term" value="F:heme binding"/>
    <property type="evidence" value="ECO:0007669"/>
    <property type="project" value="InterPro"/>
</dbReference>
<sequence length="526" mass="58748">MSTPLVLTSGALVVLFAFLFLKAKRRAPVGLYPPGPKPIPLLGNLRDLTAKELWLPANKWAKEYGDVVYLHAFGIGLVFLNSPEAAFDLLDKRGAIYSDKPNLVMAGELCGCKNMVAFTPYGEQSKRHRRLLHKALGIPTIPQYHPLLLTSTHTFLRALVKEPALYTGHIRRYTGGSILSVVYGYQPVPAKATGLSPTNGIDPFLRLAEECVAILSEKIASGGGVWPVDVLPSLQYIPEWVPGGGFKRSARAWKKKMEEFVDKPYEFVKSSLKSGNYKPSLCSMLLEDEGMDGGDRERFEFDLKWSANSMYSASMDATITVVSHFILAMLLHPEVQRRAQAEIDAVVGADRLPSFEDRAELPFVEAIFSETLRWAAPVPLNLPHRLMEDNVYKGMFIPKGSLVFGNIWAILRNEEMYPEPDAFKPERFLEPRSAEVTQRMDPRNYVFGFGRRLCPGQHLVESSVWVLIVSMLATLNISKAVDEHGNVLEPEVKFENPIFRSPSPFSCDIRPRGPKALSLIEQAEAM</sequence>
<dbReference type="Proteomes" id="UP000054270">
    <property type="component" value="Unassembled WGS sequence"/>
</dbReference>
<evidence type="ECO:0000256" key="5">
    <source>
        <dbReference type="ARBA" id="ARBA00022723"/>
    </source>
</evidence>
<keyword evidence="5 9" id="KW-0479">Metal-binding</keyword>
<dbReference type="STRING" id="945553.A0A0D2L6H3"/>
<dbReference type="GO" id="GO:0005506">
    <property type="term" value="F:iron ion binding"/>
    <property type="evidence" value="ECO:0007669"/>
    <property type="project" value="InterPro"/>
</dbReference>
<comment type="similarity">
    <text evidence="3 10">Belongs to the cytochrome P450 family.</text>
</comment>
<dbReference type="OMA" id="WPVDIFP"/>
<dbReference type="Gene3D" id="1.10.630.10">
    <property type="entry name" value="Cytochrome P450"/>
    <property type="match status" value="1"/>
</dbReference>
<dbReference type="OrthoDB" id="2789670at2759"/>
<keyword evidence="7 9" id="KW-0408">Iron</keyword>
<dbReference type="GO" id="GO:0016705">
    <property type="term" value="F:oxidoreductase activity, acting on paired donors, with incorporation or reduction of molecular oxygen"/>
    <property type="evidence" value="ECO:0007669"/>
    <property type="project" value="InterPro"/>
</dbReference>
<keyword evidence="8 10" id="KW-0503">Monooxygenase</keyword>
<dbReference type="Pfam" id="PF00067">
    <property type="entry name" value="p450"/>
    <property type="match status" value="1"/>
</dbReference>
<evidence type="ECO:0000256" key="4">
    <source>
        <dbReference type="ARBA" id="ARBA00022617"/>
    </source>
</evidence>
<evidence type="ECO:0000256" key="6">
    <source>
        <dbReference type="ARBA" id="ARBA00023002"/>
    </source>
</evidence>
<dbReference type="AlphaFoldDB" id="A0A0D2L6H3"/>
<dbReference type="SUPFAM" id="SSF48264">
    <property type="entry name" value="Cytochrome P450"/>
    <property type="match status" value="1"/>
</dbReference>
<dbReference type="InterPro" id="IPR001128">
    <property type="entry name" value="Cyt_P450"/>
</dbReference>
<evidence type="ECO:0008006" key="13">
    <source>
        <dbReference type="Google" id="ProtNLM"/>
    </source>
</evidence>
<proteinExistence type="inferred from homology"/>
<comment type="pathway">
    <text evidence="2">Secondary metabolite biosynthesis.</text>
</comment>
<gene>
    <name evidence="11" type="ORF">HYPSUDRAFT_139136</name>
</gene>
<feature type="binding site" description="axial binding residue" evidence="9">
    <location>
        <position position="454"/>
    </location>
    <ligand>
        <name>heme</name>
        <dbReference type="ChEBI" id="CHEBI:30413"/>
    </ligand>
    <ligandPart>
        <name>Fe</name>
        <dbReference type="ChEBI" id="CHEBI:18248"/>
    </ligandPart>
</feature>
<dbReference type="EMBL" id="KN817549">
    <property type="protein sequence ID" value="KJA22562.1"/>
    <property type="molecule type" value="Genomic_DNA"/>
</dbReference>
<evidence type="ECO:0000256" key="9">
    <source>
        <dbReference type="PIRSR" id="PIRSR602401-1"/>
    </source>
</evidence>
<evidence type="ECO:0000313" key="11">
    <source>
        <dbReference type="EMBL" id="KJA22562.1"/>
    </source>
</evidence>
<evidence type="ECO:0000256" key="3">
    <source>
        <dbReference type="ARBA" id="ARBA00010617"/>
    </source>
</evidence>
<dbReference type="PANTHER" id="PTHR46300">
    <property type="entry name" value="P450, PUTATIVE (EUROFUNG)-RELATED-RELATED"/>
    <property type="match status" value="1"/>
</dbReference>
<dbReference type="CDD" id="cd11065">
    <property type="entry name" value="CYP64-like"/>
    <property type="match status" value="1"/>
</dbReference>
<evidence type="ECO:0000256" key="10">
    <source>
        <dbReference type="RuleBase" id="RU000461"/>
    </source>
</evidence>
<dbReference type="PANTHER" id="PTHR46300:SF7">
    <property type="entry name" value="P450, PUTATIVE (EUROFUNG)-RELATED"/>
    <property type="match status" value="1"/>
</dbReference>
<keyword evidence="4 9" id="KW-0349">Heme</keyword>
<evidence type="ECO:0000256" key="1">
    <source>
        <dbReference type="ARBA" id="ARBA00001971"/>
    </source>
</evidence>
<reference evidence="12" key="1">
    <citation type="submission" date="2014-04" db="EMBL/GenBank/DDBJ databases">
        <title>Evolutionary Origins and Diversification of the Mycorrhizal Mutualists.</title>
        <authorList>
            <consortium name="DOE Joint Genome Institute"/>
            <consortium name="Mycorrhizal Genomics Consortium"/>
            <person name="Kohler A."/>
            <person name="Kuo A."/>
            <person name="Nagy L.G."/>
            <person name="Floudas D."/>
            <person name="Copeland A."/>
            <person name="Barry K.W."/>
            <person name="Cichocki N."/>
            <person name="Veneault-Fourrey C."/>
            <person name="LaButti K."/>
            <person name="Lindquist E.A."/>
            <person name="Lipzen A."/>
            <person name="Lundell T."/>
            <person name="Morin E."/>
            <person name="Murat C."/>
            <person name="Riley R."/>
            <person name="Ohm R."/>
            <person name="Sun H."/>
            <person name="Tunlid A."/>
            <person name="Henrissat B."/>
            <person name="Grigoriev I.V."/>
            <person name="Hibbett D.S."/>
            <person name="Martin F."/>
        </authorList>
    </citation>
    <scope>NUCLEOTIDE SEQUENCE [LARGE SCALE GENOMIC DNA]</scope>
    <source>
        <strain evidence="12">FD-334 SS-4</strain>
    </source>
</reference>
<dbReference type="InterPro" id="IPR050364">
    <property type="entry name" value="Cytochrome_P450_fung"/>
</dbReference>
<keyword evidence="6 10" id="KW-0560">Oxidoreductase</keyword>
<comment type="cofactor">
    <cofactor evidence="1 9">
        <name>heme</name>
        <dbReference type="ChEBI" id="CHEBI:30413"/>
    </cofactor>
</comment>
<name>A0A0D2L6H3_HYPSF</name>
<dbReference type="InterPro" id="IPR017972">
    <property type="entry name" value="Cyt_P450_CS"/>
</dbReference>
<dbReference type="PROSITE" id="PS00086">
    <property type="entry name" value="CYTOCHROME_P450"/>
    <property type="match status" value="1"/>
</dbReference>
<evidence type="ECO:0000313" key="12">
    <source>
        <dbReference type="Proteomes" id="UP000054270"/>
    </source>
</evidence>
<dbReference type="InterPro" id="IPR036396">
    <property type="entry name" value="Cyt_P450_sf"/>
</dbReference>
<organism evidence="11 12">
    <name type="scientific">Hypholoma sublateritium (strain FD-334 SS-4)</name>
    <dbReference type="NCBI Taxonomy" id="945553"/>
    <lineage>
        <taxon>Eukaryota</taxon>
        <taxon>Fungi</taxon>
        <taxon>Dikarya</taxon>
        <taxon>Basidiomycota</taxon>
        <taxon>Agaricomycotina</taxon>
        <taxon>Agaricomycetes</taxon>
        <taxon>Agaricomycetidae</taxon>
        <taxon>Agaricales</taxon>
        <taxon>Agaricineae</taxon>
        <taxon>Strophariaceae</taxon>
        <taxon>Hypholoma</taxon>
    </lineage>
</organism>
<evidence type="ECO:0000256" key="8">
    <source>
        <dbReference type="ARBA" id="ARBA00023033"/>
    </source>
</evidence>
<evidence type="ECO:0000256" key="2">
    <source>
        <dbReference type="ARBA" id="ARBA00005179"/>
    </source>
</evidence>
<dbReference type="PRINTS" id="PR00463">
    <property type="entry name" value="EP450I"/>
</dbReference>
<dbReference type="GO" id="GO:0004497">
    <property type="term" value="F:monooxygenase activity"/>
    <property type="evidence" value="ECO:0007669"/>
    <property type="project" value="UniProtKB-KW"/>
</dbReference>
<accession>A0A0D2L6H3</accession>
<keyword evidence="12" id="KW-1185">Reference proteome</keyword>
<dbReference type="InterPro" id="IPR002401">
    <property type="entry name" value="Cyt_P450_E_grp-I"/>
</dbReference>